<evidence type="ECO:0000313" key="3">
    <source>
        <dbReference type="Proteomes" id="UP000297853"/>
    </source>
</evidence>
<comment type="caution">
    <text evidence="2">The sequence shown here is derived from an EMBL/GenBank/DDBJ whole genome shotgun (WGS) entry which is preliminary data.</text>
</comment>
<dbReference type="Gene3D" id="3.90.180.10">
    <property type="entry name" value="Medium-chain alcohol dehydrogenases, catalytic domain"/>
    <property type="match status" value="1"/>
</dbReference>
<dbReference type="InterPro" id="IPR050700">
    <property type="entry name" value="YIM1/Zinc_Alcohol_DH_Fams"/>
</dbReference>
<accession>A0ABY2J774</accession>
<reference evidence="2 3" key="1">
    <citation type="submission" date="2019-03" db="EMBL/GenBank/DDBJ databases">
        <title>Genomics of glacier-inhabiting Cryobacterium strains.</title>
        <authorList>
            <person name="Liu Q."/>
            <person name="Xin Y.-H."/>
        </authorList>
    </citation>
    <scope>NUCLEOTIDE SEQUENCE [LARGE SCALE GENOMIC DNA]</scope>
    <source>
        <strain evidence="2 3">TMT1-23-1</strain>
    </source>
</reference>
<protein>
    <submittedName>
        <fullName evidence="2">NAD(P)-dependent alcohol dehydrogenase</fullName>
    </submittedName>
</protein>
<dbReference type="EMBL" id="SOGQ01000035">
    <property type="protein sequence ID" value="TFD00794.1"/>
    <property type="molecule type" value="Genomic_DNA"/>
</dbReference>
<proteinExistence type="predicted"/>
<dbReference type="PANTHER" id="PTHR11695:SF294">
    <property type="entry name" value="RETICULON-4-INTERACTING PROTEIN 1, MITOCHONDRIAL"/>
    <property type="match status" value="1"/>
</dbReference>
<gene>
    <name evidence="2" type="ORF">E3T28_08025</name>
</gene>
<evidence type="ECO:0000313" key="2">
    <source>
        <dbReference type="EMBL" id="TFD00794.1"/>
    </source>
</evidence>
<dbReference type="Pfam" id="PF13602">
    <property type="entry name" value="ADH_zinc_N_2"/>
    <property type="match status" value="1"/>
</dbReference>
<dbReference type="SUPFAM" id="SSF50129">
    <property type="entry name" value="GroES-like"/>
    <property type="match status" value="1"/>
</dbReference>
<name>A0ABY2J774_9MICO</name>
<sequence>MMAIVQDGYGVPSKVLRLERIPRPSIGKNDVLVRVRAASVDPGIAHMVTGLPYPVRLARKSLRAPKGSVPGFGLAGQVVSVGASVTDIVEGDNVFGIGAGSFAEYCVCSDDKIALMPDNFDFNHAAAIPVSGLAALQGLRDHGKVQAGYKVLVVGASGGVGTFAVQIAKALGADVTGVCSAAKADMVRSIGADHVIDYKNENFADGATRYDVILDTGGNSSLGELRRALSSHGTLVIVGGEAKGRWLGGTDRVLRALMLNPFVTQTLRAFISTEDARNLRALAKFASAGQLVPVMDQSYSLANAVSGMRRLEEGQAKGKIVVTIP</sequence>
<dbReference type="InterPro" id="IPR013154">
    <property type="entry name" value="ADH-like_N"/>
</dbReference>
<dbReference type="Pfam" id="PF08240">
    <property type="entry name" value="ADH_N"/>
    <property type="match status" value="1"/>
</dbReference>
<keyword evidence="3" id="KW-1185">Reference proteome</keyword>
<dbReference type="Proteomes" id="UP000297853">
    <property type="component" value="Unassembled WGS sequence"/>
</dbReference>
<dbReference type="PANTHER" id="PTHR11695">
    <property type="entry name" value="ALCOHOL DEHYDROGENASE RELATED"/>
    <property type="match status" value="1"/>
</dbReference>
<dbReference type="CDD" id="cd08267">
    <property type="entry name" value="MDR1"/>
    <property type="match status" value="1"/>
</dbReference>
<evidence type="ECO:0000259" key="1">
    <source>
        <dbReference type="SMART" id="SM00829"/>
    </source>
</evidence>
<dbReference type="InterPro" id="IPR011032">
    <property type="entry name" value="GroES-like_sf"/>
</dbReference>
<dbReference type="InterPro" id="IPR020843">
    <property type="entry name" value="ER"/>
</dbReference>
<dbReference type="SUPFAM" id="SSF51735">
    <property type="entry name" value="NAD(P)-binding Rossmann-fold domains"/>
    <property type="match status" value="1"/>
</dbReference>
<dbReference type="InterPro" id="IPR036291">
    <property type="entry name" value="NAD(P)-bd_dom_sf"/>
</dbReference>
<dbReference type="Gene3D" id="3.40.50.720">
    <property type="entry name" value="NAD(P)-binding Rossmann-like Domain"/>
    <property type="match status" value="1"/>
</dbReference>
<dbReference type="SMART" id="SM00829">
    <property type="entry name" value="PKS_ER"/>
    <property type="match status" value="1"/>
</dbReference>
<feature type="domain" description="Enoyl reductase (ER)" evidence="1">
    <location>
        <begin position="10"/>
        <end position="322"/>
    </location>
</feature>
<organism evidence="2 3">
    <name type="scientific">Cryobacterium sinapicolor</name>
    <dbReference type="NCBI Taxonomy" id="1259236"/>
    <lineage>
        <taxon>Bacteria</taxon>
        <taxon>Bacillati</taxon>
        <taxon>Actinomycetota</taxon>
        <taxon>Actinomycetes</taxon>
        <taxon>Micrococcales</taxon>
        <taxon>Microbacteriaceae</taxon>
        <taxon>Cryobacterium</taxon>
    </lineage>
</organism>